<dbReference type="SMART" id="SM00533">
    <property type="entry name" value="MUTSd"/>
    <property type="match status" value="1"/>
</dbReference>
<dbReference type="FunFam" id="3.40.50.300:FF:000830">
    <property type="entry name" value="Endonuclease MutS2"/>
    <property type="match status" value="1"/>
</dbReference>
<protein>
    <recommendedName>
        <fullName evidence="7">Endonuclease MutS2</fullName>
        <ecNumber evidence="7">3.1.-.-</ecNumber>
    </recommendedName>
    <alternativeName>
        <fullName evidence="7">Ribosome-associated protein quality control-upstream factor</fullName>
        <shortName evidence="7">RQC-upstream factor</shortName>
        <shortName evidence="7">RqcU</shortName>
        <ecNumber evidence="7">3.6.4.-</ecNumber>
    </alternativeName>
</protein>
<comment type="function">
    <text evidence="7">Endonuclease that is involved in the suppression of homologous recombination and thus may have a key role in the control of bacterial genetic diversity.</text>
</comment>
<feature type="binding site" evidence="7">
    <location>
        <begin position="333"/>
        <end position="340"/>
    </location>
    <ligand>
        <name>ATP</name>
        <dbReference type="ChEBI" id="CHEBI:30616"/>
    </ligand>
</feature>
<dbReference type="FunCoup" id="A0A5R8QFG8">
    <property type="interactions" value="108"/>
</dbReference>
<dbReference type="InterPro" id="IPR007696">
    <property type="entry name" value="DNA_mismatch_repair_MutS_core"/>
</dbReference>
<dbReference type="GO" id="GO:0004519">
    <property type="term" value="F:endonuclease activity"/>
    <property type="evidence" value="ECO:0007669"/>
    <property type="project" value="UniProtKB-UniRule"/>
</dbReference>
<evidence type="ECO:0000256" key="5">
    <source>
        <dbReference type="ARBA" id="ARBA00022884"/>
    </source>
</evidence>
<dbReference type="InterPro" id="IPR005747">
    <property type="entry name" value="MutS2"/>
</dbReference>
<dbReference type="InterPro" id="IPR046893">
    <property type="entry name" value="MSSS"/>
</dbReference>
<dbReference type="PANTHER" id="PTHR48466">
    <property type="entry name" value="OS10G0509000 PROTEIN-RELATED"/>
    <property type="match status" value="1"/>
</dbReference>
<dbReference type="SUPFAM" id="SSF160443">
    <property type="entry name" value="SMR domain-like"/>
    <property type="match status" value="1"/>
</dbReference>
<dbReference type="PANTHER" id="PTHR48466:SF2">
    <property type="entry name" value="OS10G0509000 PROTEIN"/>
    <property type="match status" value="1"/>
</dbReference>
<dbReference type="PROSITE" id="PS00486">
    <property type="entry name" value="DNA_MISMATCH_REPAIR_2"/>
    <property type="match status" value="1"/>
</dbReference>
<dbReference type="SUPFAM" id="SSF48334">
    <property type="entry name" value="DNA repair protein MutS, domain III"/>
    <property type="match status" value="1"/>
</dbReference>
<dbReference type="NCBIfam" id="TIGR01069">
    <property type="entry name" value="mutS2"/>
    <property type="match status" value="1"/>
</dbReference>
<dbReference type="Pfam" id="PF01713">
    <property type="entry name" value="Smr"/>
    <property type="match status" value="1"/>
</dbReference>
<dbReference type="PIRSF" id="PIRSF005814">
    <property type="entry name" value="MutS_YshD"/>
    <property type="match status" value="1"/>
</dbReference>
<reference evidence="10 11" key="1">
    <citation type="submission" date="2019-05" db="EMBL/GenBank/DDBJ databases">
        <title>Culicoidintestinum kansasii gen. nov., sp. nov. from the gastrointestinal tract of the biting midge, Culicoides sonorensis.</title>
        <authorList>
            <person name="Neupane S."/>
            <person name="Ghosh A."/>
            <person name="Gunther S."/>
            <person name="Martin K."/>
            <person name="Zurek L."/>
        </authorList>
    </citation>
    <scope>NUCLEOTIDE SEQUENCE [LARGE SCALE GENOMIC DNA]</scope>
    <source>
        <strain evidence="10 11">CS-1</strain>
    </source>
</reference>
<dbReference type="GO" id="GO:0006298">
    <property type="term" value="P:mismatch repair"/>
    <property type="evidence" value="ECO:0007669"/>
    <property type="project" value="InterPro"/>
</dbReference>
<dbReference type="InParanoid" id="A0A5R8QFG8"/>
<dbReference type="SUPFAM" id="SSF52540">
    <property type="entry name" value="P-loop containing nucleoside triphosphate hydrolases"/>
    <property type="match status" value="1"/>
</dbReference>
<dbReference type="Gene3D" id="3.40.50.300">
    <property type="entry name" value="P-loop containing nucleotide triphosphate hydrolases"/>
    <property type="match status" value="1"/>
</dbReference>
<evidence type="ECO:0000259" key="9">
    <source>
        <dbReference type="PROSITE" id="PS50828"/>
    </source>
</evidence>
<dbReference type="InterPro" id="IPR002625">
    <property type="entry name" value="Smr_dom"/>
</dbReference>
<keyword evidence="3 7" id="KW-0378">Hydrolase</keyword>
<dbReference type="Proteomes" id="UP000306912">
    <property type="component" value="Unassembled WGS sequence"/>
</dbReference>
<evidence type="ECO:0000256" key="3">
    <source>
        <dbReference type="ARBA" id="ARBA00022801"/>
    </source>
</evidence>
<evidence type="ECO:0000256" key="8">
    <source>
        <dbReference type="SAM" id="Coils"/>
    </source>
</evidence>
<keyword evidence="2 7" id="KW-0547">Nucleotide-binding</keyword>
<keyword evidence="6 7" id="KW-0238">DNA-binding</keyword>
<dbReference type="InterPro" id="IPR036063">
    <property type="entry name" value="Smr_dom_sf"/>
</dbReference>
<comment type="similarity">
    <text evidence="7">Belongs to the DNA mismatch repair MutS family. MutS2 subfamily.</text>
</comment>
<keyword evidence="5 7" id="KW-0694">RNA-binding</keyword>
<dbReference type="HAMAP" id="MF_00092">
    <property type="entry name" value="MutS2"/>
    <property type="match status" value="1"/>
</dbReference>
<dbReference type="SMART" id="SM00463">
    <property type="entry name" value="SMR"/>
    <property type="match status" value="1"/>
</dbReference>
<evidence type="ECO:0000256" key="7">
    <source>
        <dbReference type="HAMAP-Rule" id="MF_00092"/>
    </source>
</evidence>
<gene>
    <name evidence="7" type="primary">mutS2</name>
    <name evidence="7" type="synonym">rqcU</name>
    <name evidence="10" type="ORF">FEZ08_03740</name>
</gene>
<dbReference type="Pfam" id="PF00488">
    <property type="entry name" value="MutS_V"/>
    <property type="match status" value="1"/>
</dbReference>
<feature type="domain" description="Smr" evidence="9">
    <location>
        <begin position="701"/>
        <end position="776"/>
    </location>
</feature>
<feature type="coiled-coil region" evidence="8">
    <location>
        <begin position="510"/>
        <end position="631"/>
    </location>
</feature>
<comment type="function">
    <text evidence="7">Acts as a ribosome collision sensor, splitting the ribosome into its 2 subunits. Detects stalled/collided 70S ribosomes which it binds and splits by an ATP-hydrolysis driven conformational change. Acts upstream of the ribosome quality control system (RQC), a ribosome-associated complex that mediates the extraction of incompletely synthesized nascent chains from stalled ribosomes and their subsequent degradation. Probably generates substrates for RQC.</text>
</comment>
<comment type="caution">
    <text evidence="10">The sequence shown here is derived from an EMBL/GenBank/DDBJ whole genome shotgun (WGS) entry which is preliminary data.</text>
</comment>
<name>A0A5R8QFG8_9FIRM</name>
<evidence type="ECO:0000256" key="4">
    <source>
        <dbReference type="ARBA" id="ARBA00022840"/>
    </source>
</evidence>
<evidence type="ECO:0000256" key="1">
    <source>
        <dbReference type="ARBA" id="ARBA00022730"/>
    </source>
</evidence>
<dbReference type="GO" id="GO:0016887">
    <property type="term" value="F:ATP hydrolysis activity"/>
    <property type="evidence" value="ECO:0007669"/>
    <property type="project" value="InterPro"/>
</dbReference>
<keyword evidence="4 7" id="KW-0067">ATP-binding</keyword>
<evidence type="ECO:0000256" key="6">
    <source>
        <dbReference type="ARBA" id="ARBA00023125"/>
    </source>
</evidence>
<keyword evidence="1 7" id="KW-0699">rRNA-binding</keyword>
<dbReference type="RefSeq" id="WP_138190375.1">
    <property type="nucleotide sequence ID" value="NZ_VBWP01000002.1"/>
</dbReference>
<comment type="subunit">
    <text evidence="7">Homodimer. Binds to stalled ribosomes, contacting rRNA.</text>
</comment>
<sequence length="776" mass="88546">MIRPQAMDALDFEAVREQFMTHATSSATRDYIARLVPQTDLTTIQIMQAQTDESLRLFYRYQRPRFNHLFPVHDLLHFVAADGILEIETLMELAFLLENAKQVHQYLEMIEQPNEYPHLWATLNHVYYERAVVDKIWSVISEDGKIKDSASSELRRIRRAQSEAERLIRKTMATIMQKYASQLMEQIYTLRNDRFVVPVRSEYKNSFPGIIHGESATRTTVYIEPQEIVVINNTLSDLYVQEREEIQKILFELSQLVKEHAPSVAHNAERFIELDFLFAKAAYAAEFDATMPDLNIDNVIDIKQGRHPLIDAKYVIANDVRIGKEYQTIVITGPNTGGKTVVLKMLGLFTIMAQLGLHIPAREGSQLAVFEQIFTEIGDEQSIEQNLSTFSAHMQHVVGILNDVDEKSLVLFDELGSGTDPKEGAALAIGILEYVYQRGAITVATTHYPELKIYAYESEHVMNASVIFDVEKLMPTYQLELGMPGHSNAFDIAGRLGLQADVLTTARRYIDEREENIDQVIRRFEEEARKFVEVRTELAATKAKAEELEAQLHAEYDRLDVQKERVLDQARREANKFVEDAQKQSEAIIREIKEERHQLKDHELVSARTRLKGLKHETKNVEQERGQKQNNYAVGDVVYVKTLQSNGSIIEQLKNDQWLVKVGSFQTKVKTDDLRFLKAKEQKKQEQNVRRKISSRAGIQLDLRGERLADALDKLEKYLDQAQLAGYDQVAIIHGHGTGALRTGVQEYLKQSPIVKNFRFGGEGEGGVGATIATLK</sequence>
<dbReference type="Gene3D" id="3.30.1370.110">
    <property type="match status" value="1"/>
</dbReference>
<dbReference type="GO" id="GO:0005524">
    <property type="term" value="F:ATP binding"/>
    <property type="evidence" value="ECO:0007669"/>
    <property type="project" value="UniProtKB-UniRule"/>
</dbReference>
<accession>A0A5R8QFG8</accession>
<evidence type="ECO:0000313" key="11">
    <source>
        <dbReference type="Proteomes" id="UP000306912"/>
    </source>
</evidence>
<dbReference type="EC" id="3.1.-.-" evidence="7"/>
<organism evidence="10 11">
    <name type="scientific">Culicoidibacter larvae</name>
    <dbReference type="NCBI Taxonomy" id="2579976"/>
    <lineage>
        <taxon>Bacteria</taxon>
        <taxon>Bacillati</taxon>
        <taxon>Bacillota</taxon>
        <taxon>Culicoidibacteria</taxon>
        <taxon>Culicoidibacterales</taxon>
        <taxon>Culicoidibacteraceae</taxon>
        <taxon>Culicoidibacter</taxon>
    </lineage>
</organism>
<dbReference type="AlphaFoldDB" id="A0A5R8QFG8"/>
<dbReference type="GO" id="GO:0019843">
    <property type="term" value="F:rRNA binding"/>
    <property type="evidence" value="ECO:0007669"/>
    <property type="project" value="UniProtKB-UniRule"/>
</dbReference>
<proteinExistence type="inferred from homology"/>
<dbReference type="GO" id="GO:0045910">
    <property type="term" value="P:negative regulation of DNA recombination"/>
    <property type="evidence" value="ECO:0007669"/>
    <property type="project" value="InterPro"/>
</dbReference>
<dbReference type="EMBL" id="VBWP01000002">
    <property type="protein sequence ID" value="TLG76738.1"/>
    <property type="molecule type" value="Genomic_DNA"/>
</dbReference>
<keyword evidence="11" id="KW-1185">Reference proteome</keyword>
<evidence type="ECO:0000313" key="10">
    <source>
        <dbReference type="EMBL" id="TLG76738.1"/>
    </source>
</evidence>
<keyword evidence="8" id="KW-0175">Coiled coil</keyword>
<dbReference type="SMART" id="SM00534">
    <property type="entry name" value="MUTSac"/>
    <property type="match status" value="1"/>
</dbReference>
<dbReference type="InterPro" id="IPR036187">
    <property type="entry name" value="DNA_mismatch_repair_MutS_sf"/>
</dbReference>
<dbReference type="EC" id="3.6.4.-" evidence="7"/>
<keyword evidence="7" id="KW-0540">Nuclease</keyword>
<keyword evidence="7 10" id="KW-0255">Endonuclease</keyword>
<dbReference type="OrthoDB" id="9808166at2"/>
<dbReference type="InterPro" id="IPR045076">
    <property type="entry name" value="MutS"/>
</dbReference>
<evidence type="ECO:0000256" key="2">
    <source>
        <dbReference type="ARBA" id="ARBA00022741"/>
    </source>
</evidence>
<dbReference type="GO" id="GO:0030983">
    <property type="term" value="F:mismatched DNA binding"/>
    <property type="evidence" value="ECO:0007669"/>
    <property type="project" value="InterPro"/>
</dbReference>
<dbReference type="GO" id="GO:0140664">
    <property type="term" value="F:ATP-dependent DNA damage sensor activity"/>
    <property type="evidence" value="ECO:0007669"/>
    <property type="project" value="InterPro"/>
</dbReference>
<dbReference type="PROSITE" id="PS50828">
    <property type="entry name" value="SMR"/>
    <property type="match status" value="1"/>
</dbReference>
<dbReference type="GO" id="GO:0043023">
    <property type="term" value="F:ribosomal large subunit binding"/>
    <property type="evidence" value="ECO:0007669"/>
    <property type="project" value="UniProtKB-UniRule"/>
</dbReference>
<dbReference type="GO" id="GO:0072344">
    <property type="term" value="P:rescue of stalled ribosome"/>
    <property type="evidence" value="ECO:0007669"/>
    <property type="project" value="UniProtKB-UniRule"/>
</dbReference>
<dbReference type="InterPro" id="IPR000432">
    <property type="entry name" value="DNA_mismatch_repair_MutS_C"/>
</dbReference>
<dbReference type="Pfam" id="PF20297">
    <property type="entry name" value="MSSS"/>
    <property type="match status" value="1"/>
</dbReference>
<dbReference type="InterPro" id="IPR027417">
    <property type="entry name" value="P-loop_NTPase"/>
</dbReference>